<dbReference type="Gene3D" id="3.10.10.10">
    <property type="entry name" value="HIV Type 1 Reverse Transcriptase, subunit A, domain 1"/>
    <property type="match status" value="1"/>
</dbReference>
<dbReference type="EMBL" id="UZAL01037289">
    <property type="protein sequence ID" value="VDP71538.1"/>
    <property type="molecule type" value="Genomic_DNA"/>
</dbReference>
<accession>A0A183PQ79</accession>
<sequence>MPIIGMDLRQHHNLIIDTRKRRLVDGNAHLSVCVTSFTGRRLAPVPIRYTIDPFYQPLLDTYPGTHQTQPKLPCVTSNVTHHIMTKRPPVFPKARRLAAEKLRLARNEFDHMLALGIIRLSNSPYASPLHMVLKKDGTDRCSTGDYWIFFLYLLILLNIFNSRLSFEINFDFHSNNLNYYCTNIYTNIRLHSVYYYINLNVFIREL</sequence>
<keyword evidence="2" id="KW-1185">Reference proteome</keyword>
<evidence type="ECO:0000313" key="1">
    <source>
        <dbReference type="EMBL" id="VDP71538.1"/>
    </source>
</evidence>
<dbReference type="AlphaFoldDB" id="A0A183PQ79"/>
<organism evidence="1 2">
    <name type="scientific">Schistosoma mattheei</name>
    <dbReference type="NCBI Taxonomy" id="31246"/>
    <lineage>
        <taxon>Eukaryota</taxon>
        <taxon>Metazoa</taxon>
        <taxon>Spiralia</taxon>
        <taxon>Lophotrochozoa</taxon>
        <taxon>Platyhelminthes</taxon>
        <taxon>Trematoda</taxon>
        <taxon>Digenea</taxon>
        <taxon>Strigeidida</taxon>
        <taxon>Schistosomatoidea</taxon>
        <taxon>Schistosomatidae</taxon>
        <taxon>Schistosoma</taxon>
    </lineage>
</organism>
<protein>
    <submittedName>
        <fullName evidence="1">Uncharacterized protein</fullName>
    </submittedName>
</protein>
<dbReference type="InterPro" id="IPR043502">
    <property type="entry name" value="DNA/RNA_pol_sf"/>
</dbReference>
<dbReference type="SUPFAM" id="SSF56672">
    <property type="entry name" value="DNA/RNA polymerases"/>
    <property type="match status" value="1"/>
</dbReference>
<name>A0A183PQ79_9TREM</name>
<reference evidence="1 2" key="1">
    <citation type="submission" date="2018-11" db="EMBL/GenBank/DDBJ databases">
        <authorList>
            <consortium name="Pathogen Informatics"/>
        </authorList>
    </citation>
    <scope>NUCLEOTIDE SEQUENCE [LARGE SCALE GENOMIC DNA]</scope>
    <source>
        <strain>Denwood</strain>
        <strain evidence="2">Zambia</strain>
    </source>
</reference>
<gene>
    <name evidence="1" type="ORF">SMTD_LOCUS16515</name>
</gene>
<dbReference type="STRING" id="31246.A0A183PQ79"/>
<dbReference type="Proteomes" id="UP000269396">
    <property type="component" value="Unassembled WGS sequence"/>
</dbReference>
<evidence type="ECO:0000313" key="2">
    <source>
        <dbReference type="Proteomes" id="UP000269396"/>
    </source>
</evidence>
<proteinExistence type="predicted"/>